<gene>
    <name evidence="2" type="ORF">AMATHDRAFT_77606</name>
</gene>
<protein>
    <recommendedName>
        <fullName evidence="1">SCP domain-containing protein</fullName>
    </recommendedName>
</protein>
<dbReference type="OrthoDB" id="337038at2759"/>
<dbReference type="InterPro" id="IPR001283">
    <property type="entry name" value="CRISP-related"/>
</dbReference>
<evidence type="ECO:0000259" key="1">
    <source>
        <dbReference type="SMART" id="SM00198"/>
    </source>
</evidence>
<dbReference type="EMBL" id="KZ302178">
    <property type="protein sequence ID" value="PFH46572.1"/>
    <property type="molecule type" value="Genomic_DNA"/>
</dbReference>
<dbReference type="PROSITE" id="PS01009">
    <property type="entry name" value="CRISP_1"/>
    <property type="match status" value="1"/>
</dbReference>
<dbReference type="InterPro" id="IPR035940">
    <property type="entry name" value="CAP_sf"/>
</dbReference>
<reference evidence="2 3" key="1">
    <citation type="submission" date="2014-02" db="EMBL/GenBank/DDBJ databases">
        <title>Transposable element dynamics among asymbiotic and ectomycorrhizal Amanita fungi.</title>
        <authorList>
            <consortium name="DOE Joint Genome Institute"/>
            <person name="Hess J."/>
            <person name="Skrede I."/>
            <person name="Wolfe B."/>
            <person name="LaButti K."/>
            <person name="Ohm R.A."/>
            <person name="Grigoriev I.V."/>
            <person name="Pringle A."/>
        </authorList>
    </citation>
    <scope>NUCLEOTIDE SEQUENCE [LARGE SCALE GENOMIC DNA]</scope>
    <source>
        <strain evidence="2 3">SKay4041</strain>
    </source>
</reference>
<accession>A0A2A9NFS5</accession>
<dbReference type="PANTHER" id="PTHR10334">
    <property type="entry name" value="CYSTEINE-RICH SECRETORY PROTEIN-RELATED"/>
    <property type="match status" value="1"/>
</dbReference>
<dbReference type="AlphaFoldDB" id="A0A2A9NFS5"/>
<dbReference type="GO" id="GO:0005576">
    <property type="term" value="C:extracellular region"/>
    <property type="evidence" value="ECO:0007669"/>
    <property type="project" value="InterPro"/>
</dbReference>
<dbReference type="Proteomes" id="UP000242287">
    <property type="component" value="Unassembled WGS sequence"/>
</dbReference>
<feature type="domain" description="SCP" evidence="1">
    <location>
        <begin position="2"/>
        <end position="128"/>
    </location>
</feature>
<name>A0A2A9NFS5_9AGAR</name>
<dbReference type="SUPFAM" id="SSF55797">
    <property type="entry name" value="PR-1-like"/>
    <property type="match status" value="1"/>
</dbReference>
<proteinExistence type="predicted"/>
<evidence type="ECO:0000313" key="3">
    <source>
        <dbReference type="Proteomes" id="UP000242287"/>
    </source>
</evidence>
<dbReference type="Gene3D" id="3.40.33.10">
    <property type="entry name" value="CAP"/>
    <property type="match status" value="1"/>
</dbReference>
<dbReference type="PRINTS" id="PR00837">
    <property type="entry name" value="V5TPXLIKE"/>
</dbReference>
<dbReference type="SMART" id="SM00198">
    <property type="entry name" value="SCP"/>
    <property type="match status" value="1"/>
</dbReference>
<dbReference type="PROSITE" id="PS01010">
    <property type="entry name" value="CRISP_2"/>
    <property type="match status" value="1"/>
</dbReference>
<dbReference type="Pfam" id="PF00188">
    <property type="entry name" value="CAP"/>
    <property type="match status" value="1"/>
</dbReference>
<dbReference type="InterPro" id="IPR018244">
    <property type="entry name" value="Allrgn_V5/Tpx1_CS"/>
</dbReference>
<dbReference type="InterPro" id="IPR014044">
    <property type="entry name" value="CAP_dom"/>
</dbReference>
<evidence type="ECO:0000313" key="2">
    <source>
        <dbReference type="EMBL" id="PFH46572.1"/>
    </source>
</evidence>
<sequence>MDQVLAGHNRARAKYGARPLTWNSNLYPGTVQWAKQCKFQHSNSQGRYGENLAAGSGNFGFPNALELWMDEANNHPGFSPATGHFTQVVWKSTTSVACAIADCPAGTIFPQPSRFVVCRYAPPGNVQGQFPQNVGRHV</sequence>
<keyword evidence="3" id="KW-1185">Reference proteome</keyword>
<organism evidence="2 3">
    <name type="scientific">Amanita thiersii Skay4041</name>
    <dbReference type="NCBI Taxonomy" id="703135"/>
    <lineage>
        <taxon>Eukaryota</taxon>
        <taxon>Fungi</taxon>
        <taxon>Dikarya</taxon>
        <taxon>Basidiomycota</taxon>
        <taxon>Agaricomycotina</taxon>
        <taxon>Agaricomycetes</taxon>
        <taxon>Agaricomycetidae</taxon>
        <taxon>Agaricales</taxon>
        <taxon>Pluteineae</taxon>
        <taxon>Amanitaceae</taxon>
        <taxon>Amanita</taxon>
    </lineage>
</organism>